<keyword evidence="12" id="KW-1185">Reference proteome</keyword>
<name>A0A7W7ZAS5_9BACT</name>
<dbReference type="GO" id="GO:0008168">
    <property type="term" value="F:methyltransferase activity"/>
    <property type="evidence" value="ECO:0007669"/>
    <property type="project" value="UniProtKB-KW"/>
</dbReference>
<dbReference type="HAMAP" id="MF_00156">
    <property type="entry name" value="PanB"/>
    <property type="match status" value="1"/>
</dbReference>
<comment type="cofactor">
    <cofactor evidence="7 10">
        <name>Mg(2+)</name>
        <dbReference type="ChEBI" id="CHEBI:18420"/>
    </cofactor>
    <text evidence="7 10">Binds 1 Mg(2+) ion per subunit.</text>
</comment>
<dbReference type="GO" id="GO:0000287">
    <property type="term" value="F:magnesium ion binding"/>
    <property type="evidence" value="ECO:0007669"/>
    <property type="project" value="TreeGrafter"/>
</dbReference>
<dbReference type="InterPro" id="IPR040442">
    <property type="entry name" value="Pyrv_kinase-like_dom_sf"/>
</dbReference>
<dbReference type="NCBIfam" id="TIGR00222">
    <property type="entry name" value="panB"/>
    <property type="match status" value="1"/>
</dbReference>
<feature type="binding site" evidence="7 9">
    <location>
        <begin position="94"/>
        <end position="95"/>
    </location>
    <ligand>
        <name>3-methyl-2-oxobutanoate</name>
        <dbReference type="ChEBI" id="CHEBI:11851"/>
    </ligand>
</feature>
<dbReference type="SUPFAM" id="SSF51621">
    <property type="entry name" value="Phosphoenolpyruvate/pyruvate domain"/>
    <property type="match status" value="1"/>
</dbReference>
<evidence type="ECO:0000313" key="12">
    <source>
        <dbReference type="Proteomes" id="UP000540989"/>
    </source>
</evidence>
<feature type="binding site" evidence="7 10">
    <location>
        <position position="165"/>
    </location>
    <ligand>
        <name>Mg(2+)</name>
        <dbReference type="ChEBI" id="CHEBI:18420"/>
    </ligand>
</feature>
<comment type="subunit">
    <text evidence="3 7">Homodecamer; pentamer of dimers.</text>
</comment>
<evidence type="ECO:0000256" key="3">
    <source>
        <dbReference type="ARBA" id="ARBA00011424"/>
    </source>
</evidence>
<dbReference type="EMBL" id="JACHIP010000002">
    <property type="protein sequence ID" value="MBB5056453.1"/>
    <property type="molecule type" value="Genomic_DNA"/>
</dbReference>
<comment type="caution">
    <text evidence="11">The sequence shown here is derived from an EMBL/GenBank/DDBJ whole genome shotgun (WGS) entry which is preliminary data.</text>
</comment>
<dbReference type="CDD" id="cd06557">
    <property type="entry name" value="KPHMT-like"/>
    <property type="match status" value="1"/>
</dbReference>
<comment type="function">
    <text evidence="6 7">Catalyzes the reversible reaction in which hydroxymethyl group from 5,10-methylenetetrahydrofolate is transferred onto alpha-ketoisovalerate to form ketopantoate.</text>
</comment>
<sequence length="322" mass="34547">MIGGIRPKSQTPPGERHAVELHWESTKMSLTTFDPARPAANKQASGSAATAKVTVPLLQQKKELRHPITAVTAYDYATARLIDEAGLDVILVGDSLAMVMQGQPDTLAITVDEMLVYTRGVRRAVKRALVVADMPFGSYHTDEREGVANAIRFVKEAGAEAVKIEGGANRASLVRRLSDAEIPVMGHIGLTPQSVHRMGGYKVQGKTLAAVDRLRADALALQEAGCFSIVLEGMPRELGTILTAELEIPTIGIGAGPDTDGQILVLHDMLSLTFAPPAKFVRRYADIGASIQAAIGEYKQDVESRSFPSEAESYHLPTGVQL</sequence>
<dbReference type="AlphaFoldDB" id="A0A7W7ZAS5"/>
<comment type="pathway">
    <text evidence="1 7">Cofactor biosynthesis; (R)-pantothenate biosynthesis; (R)-pantoate from 3-methyl-2-oxobutanoate: step 1/2.</text>
</comment>
<gene>
    <name evidence="7" type="primary">panB</name>
    <name evidence="11" type="ORF">HDF16_001138</name>
</gene>
<evidence type="ECO:0000313" key="11">
    <source>
        <dbReference type="EMBL" id="MBB5056453.1"/>
    </source>
</evidence>
<dbReference type="NCBIfam" id="NF001452">
    <property type="entry name" value="PRK00311.1"/>
    <property type="match status" value="1"/>
</dbReference>
<protein>
    <recommendedName>
        <fullName evidence="7">3-methyl-2-oxobutanoate hydroxymethyltransferase</fullName>
        <ecNumber evidence="7">2.1.2.11</ecNumber>
    </recommendedName>
    <alternativeName>
        <fullName evidence="7">Ketopantoate hydroxymethyltransferase</fullName>
        <shortName evidence="7">KPHMT</shortName>
    </alternativeName>
</protein>
<dbReference type="Pfam" id="PF02548">
    <property type="entry name" value="Pantoate_transf"/>
    <property type="match status" value="1"/>
</dbReference>
<evidence type="ECO:0000256" key="8">
    <source>
        <dbReference type="PIRSR" id="PIRSR000388-1"/>
    </source>
</evidence>
<reference evidence="11 12" key="1">
    <citation type="submission" date="2020-08" db="EMBL/GenBank/DDBJ databases">
        <title>Genomic Encyclopedia of Type Strains, Phase IV (KMG-V): Genome sequencing to study the core and pangenomes of soil and plant-associated prokaryotes.</title>
        <authorList>
            <person name="Whitman W."/>
        </authorList>
    </citation>
    <scope>NUCLEOTIDE SEQUENCE [LARGE SCALE GENOMIC DNA]</scope>
    <source>
        <strain evidence="11 12">M8UP14</strain>
    </source>
</reference>
<dbReference type="EC" id="2.1.2.11" evidence="7"/>
<feature type="active site" description="Proton acceptor" evidence="7 8">
    <location>
        <position position="232"/>
    </location>
</feature>
<keyword evidence="4 7" id="KW-0566">Pantothenate biosynthesis</keyword>
<feature type="binding site" evidence="7 9">
    <location>
        <position position="163"/>
    </location>
    <ligand>
        <name>3-methyl-2-oxobutanoate</name>
        <dbReference type="ChEBI" id="CHEBI:11851"/>
    </ligand>
</feature>
<proteinExistence type="inferred from homology"/>
<accession>A0A7W7ZAS5</accession>
<evidence type="ECO:0000256" key="7">
    <source>
        <dbReference type="HAMAP-Rule" id="MF_00156"/>
    </source>
</evidence>
<keyword evidence="7 10" id="KW-0479">Metal-binding</keyword>
<dbReference type="GO" id="GO:0005737">
    <property type="term" value="C:cytoplasm"/>
    <property type="evidence" value="ECO:0007669"/>
    <property type="project" value="UniProtKB-SubCell"/>
</dbReference>
<dbReference type="GO" id="GO:0003864">
    <property type="term" value="F:3-methyl-2-oxobutanoate hydroxymethyltransferase activity"/>
    <property type="evidence" value="ECO:0007669"/>
    <property type="project" value="UniProtKB-UniRule"/>
</dbReference>
<dbReference type="GO" id="GO:0032259">
    <property type="term" value="P:methylation"/>
    <property type="evidence" value="ECO:0007669"/>
    <property type="project" value="UniProtKB-KW"/>
</dbReference>
<dbReference type="PANTHER" id="PTHR20881:SF0">
    <property type="entry name" value="3-METHYL-2-OXOBUTANOATE HYDROXYMETHYLTRANSFERASE"/>
    <property type="match status" value="1"/>
</dbReference>
<dbReference type="PANTHER" id="PTHR20881">
    <property type="entry name" value="3-METHYL-2-OXOBUTANOATE HYDROXYMETHYLTRANSFERASE"/>
    <property type="match status" value="1"/>
</dbReference>
<evidence type="ECO:0000256" key="9">
    <source>
        <dbReference type="PIRSR" id="PIRSR000388-2"/>
    </source>
</evidence>
<evidence type="ECO:0000256" key="2">
    <source>
        <dbReference type="ARBA" id="ARBA00008676"/>
    </source>
</evidence>
<organism evidence="11 12">
    <name type="scientific">Granulicella aggregans</name>
    <dbReference type="NCBI Taxonomy" id="474949"/>
    <lineage>
        <taxon>Bacteria</taxon>
        <taxon>Pseudomonadati</taxon>
        <taxon>Acidobacteriota</taxon>
        <taxon>Terriglobia</taxon>
        <taxon>Terriglobales</taxon>
        <taxon>Acidobacteriaceae</taxon>
        <taxon>Granulicella</taxon>
    </lineage>
</organism>
<dbReference type="Gene3D" id="3.20.20.60">
    <property type="entry name" value="Phosphoenolpyruvate-binding domains"/>
    <property type="match status" value="1"/>
</dbReference>
<keyword evidence="5 7" id="KW-0808">Transferase</keyword>
<dbReference type="FunFam" id="3.20.20.60:FF:000003">
    <property type="entry name" value="3-methyl-2-oxobutanoate hydroxymethyltransferase"/>
    <property type="match status" value="1"/>
</dbReference>
<dbReference type="UniPathway" id="UPA00028">
    <property type="reaction ID" value="UER00003"/>
</dbReference>
<dbReference type="GO" id="GO:0015940">
    <property type="term" value="P:pantothenate biosynthetic process"/>
    <property type="evidence" value="ECO:0007669"/>
    <property type="project" value="UniProtKB-UniRule"/>
</dbReference>
<dbReference type="InterPro" id="IPR003700">
    <property type="entry name" value="Pantoate_hydroxy_MeTrfase"/>
</dbReference>
<dbReference type="Proteomes" id="UP000540989">
    <property type="component" value="Unassembled WGS sequence"/>
</dbReference>
<evidence type="ECO:0000256" key="10">
    <source>
        <dbReference type="PIRSR" id="PIRSR000388-3"/>
    </source>
</evidence>
<feature type="binding site" evidence="7 10">
    <location>
        <position position="94"/>
    </location>
    <ligand>
        <name>Mg(2+)</name>
        <dbReference type="ChEBI" id="CHEBI:18420"/>
    </ligand>
</feature>
<evidence type="ECO:0000256" key="4">
    <source>
        <dbReference type="ARBA" id="ARBA00022655"/>
    </source>
</evidence>
<feature type="binding site" evidence="7 9">
    <location>
        <position position="133"/>
    </location>
    <ligand>
        <name>3-methyl-2-oxobutanoate</name>
        <dbReference type="ChEBI" id="CHEBI:11851"/>
    </ligand>
</feature>
<evidence type="ECO:0000256" key="1">
    <source>
        <dbReference type="ARBA" id="ARBA00005033"/>
    </source>
</evidence>
<evidence type="ECO:0000256" key="5">
    <source>
        <dbReference type="ARBA" id="ARBA00022679"/>
    </source>
</evidence>
<dbReference type="PIRSF" id="PIRSF000388">
    <property type="entry name" value="Pantoate_hydroxy_MeTrfase"/>
    <property type="match status" value="1"/>
</dbReference>
<keyword evidence="7" id="KW-0963">Cytoplasm</keyword>
<keyword evidence="7 10" id="KW-0460">Magnesium</keyword>
<comment type="similarity">
    <text evidence="2 7">Belongs to the PanB family.</text>
</comment>
<feature type="binding site" evidence="7 10">
    <location>
        <position position="133"/>
    </location>
    <ligand>
        <name>Mg(2+)</name>
        <dbReference type="ChEBI" id="CHEBI:18420"/>
    </ligand>
</feature>
<comment type="catalytic activity">
    <reaction evidence="7">
        <text>(6R)-5,10-methylene-5,6,7,8-tetrahydrofolate + 3-methyl-2-oxobutanoate + H2O = 2-dehydropantoate + (6S)-5,6,7,8-tetrahydrofolate</text>
        <dbReference type="Rhea" id="RHEA:11824"/>
        <dbReference type="ChEBI" id="CHEBI:11561"/>
        <dbReference type="ChEBI" id="CHEBI:11851"/>
        <dbReference type="ChEBI" id="CHEBI:15377"/>
        <dbReference type="ChEBI" id="CHEBI:15636"/>
        <dbReference type="ChEBI" id="CHEBI:57453"/>
        <dbReference type="EC" id="2.1.2.11"/>
    </reaction>
</comment>
<dbReference type="InterPro" id="IPR015813">
    <property type="entry name" value="Pyrv/PenolPyrv_kinase-like_dom"/>
</dbReference>
<keyword evidence="11" id="KW-0489">Methyltransferase</keyword>
<evidence type="ECO:0000256" key="6">
    <source>
        <dbReference type="ARBA" id="ARBA00056497"/>
    </source>
</evidence>
<comment type="subcellular location">
    <subcellularLocation>
        <location evidence="7">Cytoplasm</location>
    </subcellularLocation>
</comment>